<dbReference type="CDD" id="cd00761">
    <property type="entry name" value="Glyco_tranf_GTA_type"/>
    <property type="match status" value="1"/>
</dbReference>
<dbReference type="InterPro" id="IPR050834">
    <property type="entry name" value="Glycosyltransf_2"/>
</dbReference>
<protein>
    <submittedName>
        <fullName evidence="2">Glycosyltransferase involved in cell wall bisynthesis</fullName>
    </submittedName>
</protein>
<evidence type="ECO:0000313" key="2">
    <source>
        <dbReference type="EMBL" id="SHL05760.1"/>
    </source>
</evidence>
<dbReference type="InterPro" id="IPR029044">
    <property type="entry name" value="Nucleotide-diphossugar_trans"/>
</dbReference>
<accession>A0A1M6XIA4</accession>
<dbReference type="OrthoDB" id="9815829at2"/>
<dbReference type="Pfam" id="PF00535">
    <property type="entry name" value="Glycos_transf_2"/>
    <property type="match status" value="1"/>
</dbReference>
<dbReference type="STRING" id="633813.SAMN04488087_2614"/>
<dbReference type="GO" id="GO:0016740">
    <property type="term" value="F:transferase activity"/>
    <property type="evidence" value="ECO:0007669"/>
    <property type="project" value="UniProtKB-KW"/>
</dbReference>
<dbReference type="Gene3D" id="3.90.550.10">
    <property type="entry name" value="Spore Coat Polysaccharide Biosynthesis Protein SpsA, Chain A"/>
    <property type="match status" value="1"/>
</dbReference>
<dbReference type="AlphaFoldDB" id="A0A1M6XIA4"/>
<reference evidence="3" key="1">
    <citation type="submission" date="2016-11" db="EMBL/GenBank/DDBJ databases">
        <authorList>
            <person name="Varghese N."/>
            <person name="Submissions S."/>
        </authorList>
    </citation>
    <scope>NUCLEOTIDE SEQUENCE [LARGE SCALE GENOMIC DNA]</scope>
    <source>
        <strain evidence="3">DSM 22212</strain>
    </source>
</reference>
<proteinExistence type="predicted"/>
<evidence type="ECO:0000259" key="1">
    <source>
        <dbReference type="Pfam" id="PF00535"/>
    </source>
</evidence>
<evidence type="ECO:0000313" key="3">
    <source>
        <dbReference type="Proteomes" id="UP000185812"/>
    </source>
</evidence>
<dbReference type="PANTHER" id="PTHR43685:SF2">
    <property type="entry name" value="GLYCOSYLTRANSFERASE 2-LIKE DOMAIN-CONTAINING PROTEIN"/>
    <property type="match status" value="1"/>
</dbReference>
<dbReference type="SUPFAM" id="SSF53448">
    <property type="entry name" value="Nucleotide-diphospho-sugar transferases"/>
    <property type="match status" value="1"/>
</dbReference>
<feature type="domain" description="Glycosyltransferase 2-like" evidence="1">
    <location>
        <begin position="6"/>
        <end position="186"/>
    </location>
</feature>
<keyword evidence="2" id="KW-0808">Transferase</keyword>
<sequence>MPEVGVVIPCYNQERYILRAIESVQRQTWTDWELVVVDDGSTDASAVLVEELTAQDERIRLVQQENQGVSRARNRGVQELSPSVRYLLFLDADDMLHPEMLQTLTSYLEQHPEAGAVFCGFTRIDEEDRTIAAPQLFVAHAFVPTLLGFRRLGMDYQGRIPFYTVMADPVNLPSNTLMRRQIFEQVGGWDETVPQPAEDRDLFMKIALFSELHVVPRVLVYYRMHSQQSTKNLAFALQQTARLMRRWVQYWRAQPPSRERTEVLRSWHLSMGRVGAWKSVQAGWRQLRSRRVVPGIRNIIAGVRRYLTSFLPYEWGWMY</sequence>
<dbReference type="Proteomes" id="UP000185812">
    <property type="component" value="Unassembled WGS sequence"/>
</dbReference>
<keyword evidence="3" id="KW-1185">Reference proteome</keyword>
<name>A0A1M6XIA4_9BACT</name>
<organism evidence="2 3">
    <name type="scientific">Rhodothermus profundi</name>
    <dbReference type="NCBI Taxonomy" id="633813"/>
    <lineage>
        <taxon>Bacteria</taxon>
        <taxon>Pseudomonadati</taxon>
        <taxon>Rhodothermota</taxon>
        <taxon>Rhodothermia</taxon>
        <taxon>Rhodothermales</taxon>
        <taxon>Rhodothermaceae</taxon>
        <taxon>Rhodothermus</taxon>
    </lineage>
</organism>
<dbReference type="PANTHER" id="PTHR43685">
    <property type="entry name" value="GLYCOSYLTRANSFERASE"/>
    <property type="match status" value="1"/>
</dbReference>
<gene>
    <name evidence="2" type="ORF">SAMN04488087_2614</name>
</gene>
<dbReference type="RefSeq" id="WP_072716414.1">
    <property type="nucleotide sequence ID" value="NZ_FRAU01000011.1"/>
</dbReference>
<dbReference type="InterPro" id="IPR001173">
    <property type="entry name" value="Glyco_trans_2-like"/>
</dbReference>
<dbReference type="EMBL" id="FRAU01000011">
    <property type="protein sequence ID" value="SHL05760.1"/>
    <property type="molecule type" value="Genomic_DNA"/>
</dbReference>